<dbReference type="SMART" id="SM00028">
    <property type="entry name" value="TPR"/>
    <property type="match status" value="3"/>
</dbReference>
<dbReference type="Gene3D" id="3.40.50.11380">
    <property type="match status" value="1"/>
</dbReference>
<dbReference type="Gene3D" id="1.25.40.10">
    <property type="entry name" value="Tetratricopeptide repeat domain"/>
    <property type="match status" value="2"/>
</dbReference>
<feature type="domain" description="O-GlcNAc transferase C-terminal" evidence="9">
    <location>
        <begin position="366"/>
        <end position="528"/>
    </location>
</feature>
<evidence type="ECO:0000256" key="8">
    <source>
        <dbReference type="PROSITE-ProRule" id="PRU00339"/>
    </source>
</evidence>
<name>A0A931J2L1_9BURK</name>
<evidence type="ECO:0000256" key="3">
    <source>
        <dbReference type="ARBA" id="ARBA00011970"/>
    </source>
</evidence>
<proteinExistence type="inferred from homology"/>
<keyword evidence="4" id="KW-0328">Glycosyltransferase</keyword>
<sequence>MPDSDSSPPGPTLRRLRDHLLHGQDRQALLLGQALTAEHPEMGEAWNLLGVAAQREGQPNLALTAKRKAAQLLPHRPDVHINLANTLRQQGELEEACACLQLALRLKPGDAAAHNLLGLVQQRQGHIEPAQQSFEAALRCDPNFVQAHSNLLFMLTHEGSLSPAELRDAHLRFGAMHGSPLRSQWPQHANLRDPGKRLRVGFVSADLRNHAVARFIAPIWRAFDRSQLELVAYQAHWRRDTYTDELQALCDQWVKVAALSDTELAARIQADGIDILFDLSGHTAHNRLMCFARKPAPVQITAIGYPHSTGLEAVDYRITDTFRTPPQLASQCVEHLVRIPSSSTFEHGEAPEVAPLPASLGHPFTFGSFQRPNKIGPASLDLWAAVLHAVPQSRMLLGAIDGAEARQRLQEALEVRGIARQRLAFHGVQPLPQYLALHAQIDLLLDTVPYPAGTTAHHGLWMGVPTLTRTGDSFVSWQCAGILGRLGLQAFIAHDDATFVAMAKTWSQQLRSLGQLRASLRARIGTHPLVQPATVAAGIQAALREMWRRWCAGLPAASFEVRLEP</sequence>
<dbReference type="InterPro" id="IPR051939">
    <property type="entry name" value="Glycosyltr_41/O-GlcNAc_trsf"/>
</dbReference>
<protein>
    <recommendedName>
        <fullName evidence="3">protein O-GlcNAc transferase</fullName>
        <ecNumber evidence="3">2.4.1.255</ecNumber>
    </recommendedName>
</protein>
<evidence type="ECO:0000256" key="1">
    <source>
        <dbReference type="ARBA" id="ARBA00004922"/>
    </source>
</evidence>
<dbReference type="InterPro" id="IPR029489">
    <property type="entry name" value="OGT/SEC/SPY_C"/>
</dbReference>
<accession>A0A931J2L1</accession>
<keyword evidence="6" id="KW-0677">Repeat</keyword>
<dbReference type="EMBL" id="JAEDAK010000003">
    <property type="protein sequence ID" value="MBH9576568.1"/>
    <property type="molecule type" value="Genomic_DNA"/>
</dbReference>
<feature type="repeat" description="TPR" evidence="8">
    <location>
        <begin position="77"/>
        <end position="110"/>
    </location>
</feature>
<keyword evidence="11" id="KW-1185">Reference proteome</keyword>
<gene>
    <name evidence="10" type="ORF">I7X39_06600</name>
</gene>
<keyword evidence="5" id="KW-0808">Transferase</keyword>
<evidence type="ECO:0000256" key="2">
    <source>
        <dbReference type="ARBA" id="ARBA00005386"/>
    </source>
</evidence>
<dbReference type="GO" id="GO:0097363">
    <property type="term" value="F:protein O-acetylglucosaminyltransferase activity"/>
    <property type="evidence" value="ECO:0007669"/>
    <property type="project" value="UniProtKB-EC"/>
</dbReference>
<dbReference type="Proteomes" id="UP000613266">
    <property type="component" value="Unassembled WGS sequence"/>
</dbReference>
<dbReference type="PANTHER" id="PTHR44835">
    <property type="entry name" value="UDP-N-ACETYLGLUCOSAMINE--PEPTIDE N-ACETYLGLUCOSAMINYLTRANSFERASE SPINDLY-RELATED"/>
    <property type="match status" value="1"/>
</dbReference>
<evidence type="ECO:0000313" key="11">
    <source>
        <dbReference type="Proteomes" id="UP000613266"/>
    </source>
</evidence>
<evidence type="ECO:0000259" key="9">
    <source>
        <dbReference type="Pfam" id="PF13844"/>
    </source>
</evidence>
<comment type="caution">
    <text evidence="10">The sequence shown here is derived from an EMBL/GenBank/DDBJ whole genome shotgun (WGS) entry which is preliminary data.</text>
</comment>
<dbReference type="InterPro" id="IPR011990">
    <property type="entry name" value="TPR-like_helical_dom_sf"/>
</dbReference>
<dbReference type="EC" id="2.4.1.255" evidence="3"/>
<keyword evidence="7 8" id="KW-0802">TPR repeat</keyword>
<dbReference type="AlphaFoldDB" id="A0A931J2L1"/>
<dbReference type="Pfam" id="PF13414">
    <property type="entry name" value="TPR_11"/>
    <property type="match status" value="1"/>
</dbReference>
<evidence type="ECO:0000313" key="10">
    <source>
        <dbReference type="EMBL" id="MBH9576568.1"/>
    </source>
</evidence>
<evidence type="ECO:0000256" key="6">
    <source>
        <dbReference type="ARBA" id="ARBA00022737"/>
    </source>
</evidence>
<evidence type="ECO:0000256" key="4">
    <source>
        <dbReference type="ARBA" id="ARBA00022676"/>
    </source>
</evidence>
<dbReference type="PANTHER" id="PTHR44835:SF1">
    <property type="entry name" value="PROTEIN O-GLCNAC TRANSFERASE"/>
    <property type="match status" value="1"/>
</dbReference>
<dbReference type="SUPFAM" id="SSF48452">
    <property type="entry name" value="TPR-like"/>
    <property type="match status" value="1"/>
</dbReference>
<dbReference type="PROSITE" id="PS50005">
    <property type="entry name" value="TPR"/>
    <property type="match status" value="2"/>
</dbReference>
<feature type="domain" description="O-GlcNAc transferase C-terminal" evidence="9">
    <location>
        <begin position="145"/>
        <end position="341"/>
    </location>
</feature>
<organism evidence="10 11">
    <name type="scientific">Inhella proteolytica</name>
    <dbReference type="NCBI Taxonomy" id="2795029"/>
    <lineage>
        <taxon>Bacteria</taxon>
        <taxon>Pseudomonadati</taxon>
        <taxon>Pseudomonadota</taxon>
        <taxon>Betaproteobacteria</taxon>
        <taxon>Burkholderiales</taxon>
        <taxon>Sphaerotilaceae</taxon>
        <taxon>Inhella</taxon>
    </lineage>
</organism>
<evidence type="ECO:0000256" key="5">
    <source>
        <dbReference type="ARBA" id="ARBA00022679"/>
    </source>
</evidence>
<comment type="pathway">
    <text evidence="1">Protein modification; protein glycosylation.</text>
</comment>
<dbReference type="InterPro" id="IPR019734">
    <property type="entry name" value="TPR_rpt"/>
</dbReference>
<feature type="repeat" description="TPR" evidence="8">
    <location>
        <begin position="111"/>
        <end position="144"/>
    </location>
</feature>
<dbReference type="Pfam" id="PF13844">
    <property type="entry name" value="Glyco_transf_41"/>
    <property type="match status" value="2"/>
</dbReference>
<dbReference type="Gene3D" id="3.40.50.2000">
    <property type="entry name" value="Glycogen Phosphorylase B"/>
    <property type="match status" value="1"/>
</dbReference>
<comment type="similarity">
    <text evidence="2">Belongs to the glycosyltransferase 41 family. O-GlcNAc transferase subfamily.</text>
</comment>
<reference evidence="10" key="1">
    <citation type="submission" date="2020-12" db="EMBL/GenBank/DDBJ databases">
        <title>The genome sequence of Inhella sp. 1Y17.</title>
        <authorList>
            <person name="Liu Y."/>
        </authorList>
    </citation>
    <scope>NUCLEOTIDE SEQUENCE</scope>
    <source>
        <strain evidence="10">1Y17</strain>
    </source>
</reference>
<evidence type="ECO:0000256" key="7">
    <source>
        <dbReference type="ARBA" id="ARBA00022803"/>
    </source>
</evidence>